<sequence length="56" mass="6810">MSKKDKKPNRQFKENQNHGEKRNGRKAQFKNYNEEFGEAPNEYINKDEYFGNQEKK</sequence>
<dbReference type="EMBL" id="JACEFG010000002">
    <property type="protein sequence ID" value="MBA2174952.1"/>
    <property type="molecule type" value="Genomic_DNA"/>
</dbReference>
<evidence type="ECO:0000313" key="3">
    <source>
        <dbReference type="Proteomes" id="UP000571017"/>
    </source>
</evidence>
<evidence type="ECO:0000256" key="1">
    <source>
        <dbReference type="SAM" id="MobiDB-lite"/>
    </source>
</evidence>
<dbReference type="Proteomes" id="UP000571017">
    <property type="component" value="Unassembled WGS sequence"/>
</dbReference>
<proteinExistence type="predicted"/>
<dbReference type="AlphaFoldDB" id="A0A838CS45"/>
<dbReference type="RefSeq" id="WP_181472003.1">
    <property type="nucleotide sequence ID" value="NZ_JACEFG010000002.1"/>
</dbReference>
<feature type="region of interest" description="Disordered" evidence="1">
    <location>
        <begin position="1"/>
        <end position="56"/>
    </location>
</feature>
<feature type="compositionally biased region" description="Basic and acidic residues" evidence="1">
    <location>
        <begin position="44"/>
        <end position="56"/>
    </location>
</feature>
<accession>A0A838CS45</accession>
<protein>
    <submittedName>
        <fullName evidence="2">Uncharacterized protein</fullName>
    </submittedName>
</protein>
<feature type="compositionally biased region" description="Basic and acidic residues" evidence="1">
    <location>
        <begin position="11"/>
        <end position="22"/>
    </location>
</feature>
<name>A0A838CS45_9BACI</name>
<gene>
    <name evidence="2" type="ORF">H0266_08615</name>
</gene>
<comment type="caution">
    <text evidence="2">The sequence shown here is derived from an EMBL/GenBank/DDBJ whole genome shotgun (WGS) entry which is preliminary data.</text>
</comment>
<feature type="compositionally biased region" description="Basic residues" evidence="1">
    <location>
        <begin position="1"/>
        <end position="10"/>
    </location>
</feature>
<organism evidence="2 3">
    <name type="scientific">Halobacillus locisalis</name>
    <dbReference type="NCBI Taxonomy" id="220753"/>
    <lineage>
        <taxon>Bacteria</taxon>
        <taxon>Bacillati</taxon>
        <taxon>Bacillota</taxon>
        <taxon>Bacilli</taxon>
        <taxon>Bacillales</taxon>
        <taxon>Bacillaceae</taxon>
        <taxon>Halobacillus</taxon>
    </lineage>
</organism>
<keyword evidence="3" id="KW-1185">Reference proteome</keyword>
<reference evidence="2 3" key="1">
    <citation type="journal article" date="2004" name="Extremophiles">
        <title>Halobacillus locisalis sp. nov., a halophilic bacterium isolated from a marine solar saltern of the Yellow Sea in Korea.</title>
        <authorList>
            <person name="Yoon J.H."/>
            <person name="Kang K.H."/>
            <person name="Oh T.K."/>
            <person name="Park Y.H."/>
        </authorList>
    </citation>
    <scope>NUCLEOTIDE SEQUENCE [LARGE SCALE GENOMIC DNA]</scope>
    <source>
        <strain evidence="2 3">KCTC 3788</strain>
    </source>
</reference>
<evidence type="ECO:0000313" key="2">
    <source>
        <dbReference type="EMBL" id="MBA2174952.1"/>
    </source>
</evidence>